<gene>
    <name evidence="1" type="primary">txxe 2568</name>
    <name evidence="1" type="ORF">TXXE_11120</name>
</gene>
<name>A0ABN7RWT8_THEXY</name>
<dbReference type="Proteomes" id="UP000681526">
    <property type="component" value="Unassembled WGS sequence"/>
</dbReference>
<protein>
    <submittedName>
        <fullName evidence="1">Uncharacterized protein</fullName>
    </submittedName>
</protein>
<keyword evidence="2" id="KW-1185">Reference proteome</keyword>
<organism evidence="1 2">
    <name type="scientific">Thermobacillus xylanilyticus</name>
    <dbReference type="NCBI Taxonomy" id="76633"/>
    <lineage>
        <taxon>Bacteria</taxon>
        <taxon>Bacillati</taxon>
        <taxon>Bacillota</taxon>
        <taxon>Bacilli</taxon>
        <taxon>Bacillales</taxon>
        <taxon>Paenibacillaceae</taxon>
        <taxon>Thermobacillus</taxon>
    </lineage>
</organism>
<evidence type="ECO:0000313" key="2">
    <source>
        <dbReference type="Proteomes" id="UP000681526"/>
    </source>
</evidence>
<dbReference type="EMBL" id="CAJRAY010000049">
    <property type="protein sequence ID" value="CAG5087616.1"/>
    <property type="molecule type" value="Genomic_DNA"/>
</dbReference>
<comment type="caution">
    <text evidence="1">The sequence shown here is derived from an EMBL/GenBank/DDBJ whole genome shotgun (WGS) entry which is preliminary data.</text>
</comment>
<evidence type="ECO:0000313" key="1">
    <source>
        <dbReference type="EMBL" id="CAG5087616.1"/>
    </source>
</evidence>
<accession>A0ABN7RWT8</accession>
<reference evidence="1 2" key="1">
    <citation type="submission" date="2021-04" db="EMBL/GenBank/DDBJ databases">
        <authorList>
            <person name="Rakotoarivonina H."/>
        </authorList>
    </citation>
    <scope>NUCLEOTIDE SEQUENCE [LARGE SCALE GENOMIC DNA]</scope>
    <source>
        <strain evidence="1 2">XE</strain>
    </source>
</reference>
<sequence length="9" mass="1119">MMPPWAMKK</sequence>
<proteinExistence type="predicted"/>